<dbReference type="AlphaFoldDB" id="A0AAW2F9L3"/>
<proteinExistence type="predicted"/>
<organism evidence="1 2">
    <name type="scientific">Cardiocondyla obscurior</name>
    <dbReference type="NCBI Taxonomy" id="286306"/>
    <lineage>
        <taxon>Eukaryota</taxon>
        <taxon>Metazoa</taxon>
        <taxon>Ecdysozoa</taxon>
        <taxon>Arthropoda</taxon>
        <taxon>Hexapoda</taxon>
        <taxon>Insecta</taxon>
        <taxon>Pterygota</taxon>
        <taxon>Neoptera</taxon>
        <taxon>Endopterygota</taxon>
        <taxon>Hymenoptera</taxon>
        <taxon>Apocrita</taxon>
        <taxon>Aculeata</taxon>
        <taxon>Formicoidea</taxon>
        <taxon>Formicidae</taxon>
        <taxon>Myrmicinae</taxon>
        <taxon>Cardiocondyla</taxon>
    </lineage>
</organism>
<evidence type="ECO:0000313" key="1">
    <source>
        <dbReference type="EMBL" id="KAL0111211.1"/>
    </source>
</evidence>
<accession>A0AAW2F9L3</accession>
<dbReference type="Proteomes" id="UP001430953">
    <property type="component" value="Unassembled WGS sequence"/>
</dbReference>
<dbReference type="EMBL" id="JADYXP020000013">
    <property type="protein sequence ID" value="KAL0111211.1"/>
    <property type="molecule type" value="Genomic_DNA"/>
</dbReference>
<keyword evidence="2" id="KW-1185">Reference proteome</keyword>
<sequence>MESDDEDIFAISDEEMPSPVRVAPINPVEDHLLKHLVDVQNKIDVAANEIVETKETITRVLHALERQTLYGEDAISDSDSELYTLDGTPIIKKSKQSETKSSPDKVLEVVSHWQCALQDKWIIGVELNNKSCCTLLNPRYYPYVSPTRSEEIFGEATFWKLKEQRFFCSEKISSIHPGAVVATMVLDLPMFDQKSVVECWGIISYEIDEIQFQIPVPTIQLSVVKTIDSSYVKFLAENEKAAILVLKSTSTVEKIVKIQFSGDSRNDEGNANCSELFCFLTDKIFTRVRGNVYLGQEHGSLMYCLIEIQTIKADEANIRIFARSVSQLNIMLCLLQDKFPNVLVVEETDDCVEAAMAFIRELEMIRDKKSIREIQEAKVITDLLIP</sequence>
<gene>
    <name evidence="1" type="ORF">PUN28_012842</name>
</gene>
<protein>
    <submittedName>
        <fullName evidence="1">Uncharacterized protein</fullName>
    </submittedName>
</protein>
<comment type="caution">
    <text evidence="1">The sequence shown here is derived from an EMBL/GenBank/DDBJ whole genome shotgun (WGS) entry which is preliminary data.</text>
</comment>
<reference evidence="1 2" key="1">
    <citation type="submission" date="2023-03" db="EMBL/GenBank/DDBJ databases">
        <title>High recombination rates correlate with genetic variation in Cardiocondyla obscurior ants.</title>
        <authorList>
            <person name="Errbii M."/>
        </authorList>
    </citation>
    <scope>NUCLEOTIDE SEQUENCE [LARGE SCALE GENOMIC DNA]</scope>
    <source>
        <strain evidence="1">Alpha-2009</strain>
        <tissue evidence="1">Whole body</tissue>
    </source>
</reference>
<evidence type="ECO:0000313" key="2">
    <source>
        <dbReference type="Proteomes" id="UP001430953"/>
    </source>
</evidence>
<name>A0AAW2F9L3_9HYME</name>